<dbReference type="Gene3D" id="3.40.50.850">
    <property type="entry name" value="Isochorismatase-like"/>
    <property type="match status" value="1"/>
</dbReference>
<dbReference type="EMBL" id="JAAAMV010000031">
    <property type="protein sequence ID" value="NBD27785.1"/>
    <property type="molecule type" value="Genomic_DNA"/>
</dbReference>
<name>A0ABW9XYJ1_9BACL</name>
<protein>
    <submittedName>
        <fullName evidence="4">Isochorismatase family protein</fullName>
    </submittedName>
</protein>
<accession>A0ABW9XYJ1</accession>
<evidence type="ECO:0000256" key="2">
    <source>
        <dbReference type="ARBA" id="ARBA00022801"/>
    </source>
</evidence>
<reference evidence="4 5" key="1">
    <citation type="submission" date="2020-01" db="EMBL/GenBank/DDBJ databases">
        <title>Paenibacillus soybeanensis sp. nov. isolated from the nodules of soybean (Glycine max(L.) Merr).</title>
        <authorList>
            <person name="Wang H."/>
        </authorList>
    </citation>
    <scope>NUCLEOTIDE SEQUENCE [LARGE SCALE GENOMIC DNA]</scope>
    <source>
        <strain evidence="4 5">T1</strain>
    </source>
</reference>
<dbReference type="InterPro" id="IPR050272">
    <property type="entry name" value="Isochorismatase-like_hydrls"/>
</dbReference>
<feature type="domain" description="Isochorismatase-like" evidence="3">
    <location>
        <begin position="5"/>
        <end position="148"/>
    </location>
</feature>
<dbReference type="PANTHER" id="PTHR43540">
    <property type="entry name" value="PEROXYUREIDOACRYLATE/UREIDOACRYLATE AMIDOHYDROLASE-RELATED"/>
    <property type="match status" value="1"/>
</dbReference>
<evidence type="ECO:0000259" key="3">
    <source>
        <dbReference type="Pfam" id="PF00857"/>
    </source>
</evidence>
<gene>
    <name evidence="4" type="ORF">GT019_28265</name>
</gene>
<keyword evidence="5" id="KW-1185">Reference proteome</keyword>
<organism evidence="4 5">
    <name type="scientific">Paenibacillus glycinis</name>
    <dbReference type="NCBI Taxonomy" id="2697035"/>
    <lineage>
        <taxon>Bacteria</taxon>
        <taxon>Bacillati</taxon>
        <taxon>Bacillota</taxon>
        <taxon>Bacilli</taxon>
        <taxon>Bacillales</taxon>
        <taxon>Paenibacillaceae</taxon>
        <taxon>Paenibacillus</taxon>
    </lineage>
</organism>
<dbReference type="CDD" id="cd01014">
    <property type="entry name" value="nicotinamidase_related"/>
    <property type="match status" value="1"/>
</dbReference>
<dbReference type="Pfam" id="PF00857">
    <property type="entry name" value="Isochorismatase"/>
    <property type="match status" value="1"/>
</dbReference>
<comment type="caution">
    <text evidence="4">The sequence shown here is derived from an EMBL/GenBank/DDBJ whole genome shotgun (WGS) entry which is preliminary data.</text>
</comment>
<keyword evidence="2" id="KW-0378">Hydrolase</keyword>
<dbReference type="Proteomes" id="UP000665561">
    <property type="component" value="Unassembled WGS sequence"/>
</dbReference>
<dbReference type="SUPFAM" id="SSF52499">
    <property type="entry name" value="Isochorismatase-like hydrolases"/>
    <property type="match status" value="1"/>
</dbReference>
<dbReference type="RefSeq" id="WP_161746807.1">
    <property type="nucleotide sequence ID" value="NZ_JAAAMV010000031.1"/>
</dbReference>
<comment type="similarity">
    <text evidence="1">Belongs to the isochorismatase family.</text>
</comment>
<evidence type="ECO:0000313" key="5">
    <source>
        <dbReference type="Proteomes" id="UP000665561"/>
    </source>
</evidence>
<dbReference type="InterPro" id="IPR036380">
    <property type="entry name" value="Isochorismatase-like_sf"/>
</dbReference>
<evidence type="ECO:0000256" key="1">
    <source>
        <dbReference type="ARBA" id="ARBA00006336"/>
    </source>
</evidence>
<proteinExistence type="inferred from homology"/>
<dbReference type="InterPro" id="IPR000868">
    <property type="entry name" value="Isochorismatase-like_dom"/>
</dbReference>
<dbReference type="PANTHER" id="PTHR43540:SF14">
    <property type="entry name" value="ISOCHORISMATASE"/>
    <property type="match status" value="1"/>
</dbReference>
<evidence type="ECO:0000313" key="4">
    <source>
        <dbReference type="EMBL" id="NBD27785.1"/>
    </source>
</evidence>
<sequence>MHQDTALLIVDVQNGMFMESDPVHDGQGLVERVRELIRKARACDTPVIYVQHNEGEGEPLASHTPGWEIHPLIAPVEGDIVIQKHVPDAFRETNLQAELDKLGIANVVVAGLQTDMCIEATSRRASELGYRTTVAGDCHSTWAQGGQSAERIIASRNELFRSFADVRESAAIDFCPA</sequence>